<evidence type="ECO:0000313" key="3">
    <source>
        <dbReference type="Proteomes" id="UP000321532"/>
    </source>
</evidence>
<comment type="caution">
    <text evidence="2">The sequence shown here is derived from an EMBL/GenBank/DDBJ whole genome shotgun (WGS) entry which is preliminary data.</text>
</comment>
<evidence type="ECO:0000259" key="1">
    <source>
        <dbReference type="Pfam" id="PF14947"/>
    </source>
</evidence>
<name>A0A512AS15_9BACT</name>
<dbReference type="InterPro" id="IPR038723">
    <property type="entry name" value="ArnR1-like_HTH"/>
</dbReference>
<dbReference type="InterPro" id="IPR036388">
    <property type="entry name" value="WH-like_DNA-bd_sf"/>
</dbReference>
<accession>A0A512AS15</accession>
<organism evidence="2 3">
    <name type="scientific">Adhaeribacter aerolatus</name>
    <dbReference type="NCBI Taxonomy" id="670289"/>
    <lineage>
        <taxon>Bacteria</taxon>
        <taxon>Pseudomonadati</taxon>
        <taxon>Bacteroidota</taxon>
        <taxon>Cytophagia</taxon>
        <taxon>Cytophagales</taxon>
        <taxon>Hymenobacteraceae</taxon>
        <taxon>Adhaeribacter</taxon>
    </lineage>
</organism>
<dbReference type="RefSeq" id="WP_146894403.1">
    <property type="nucleotide sequence ID" value="NZ_BJYS01000001.1"/>
</dbReference>
<dbReference type="AlphaFoldDB" id="A0A512AS15"/>
<keyword evidence="3" id="KW-1185">Reference proteome</keyword>
<proteinExistence type="predicted"/>
<reference evidence="2 3" key="1">
    <citation type="submission" date="2019-07" db="EMBL/GenBank/DDBJ databases">
        <title>Whole genome shotgun sequence of Adhaeribacter aerolatus NBRC 106133.</title>
        <authorList>
            <person name="Hosoyama A."/>
            <person name="Uohara A."/>
            <person name="Ohji S."/>
            <person name="Ichikawa N."/>
        </authorList>
    </citation>
    <scope>NUCLEOTIDE SEQUENCE [LARGE SCALE GENOMIC DNA]</scope>
    <source>
        <strain evidence="2 3">NBRC 106133</strain>
    </source>
</reference>
<dbReference type="Pfam" id="PF14947">
    <property type="entry name" value="HTH_45"/>
    <property type="match status" value="1"/>
</dbReference>
<evidence type="ECO:0000313" key="2">
    <source>
        <dbReference type="EMBL" id="GEO02357.1"/>
    </source>
</evidence>
<dbReference type="Gene3D" id="1.10.10.10">
    <property type="entry name" value="Winged helix-like DNA-binding domain superfamily/Winged helix DNA-binding domain"/>
    <property type="match status" value="1"/>
</dbReference>
<dbReference type="OrthoDB" id="894238at2"/>
<protein>
    <recommendedName>
        <fullName evidence="1">ArnR1-like winged helix-turn-helix domain-containing protein</fullName>
    </recommendedName>
</protein>
<gene>
    <name evidence="2" type="ORF">AAE02nite_00210</name>
</gene>
<dbReference type="EMBL" id="BJYS01000001">
    <property type="protein sequence ID" value="GEO02357.1"/>
    <property type="molecule type" value="Genomic_DNA"/>
</dbReference>
<sequence length="85" mass="10063">MVASKEIIPLDDVKKEMLEFCLEPHNQKTILEHIRVPVSTDNYKRYVAVLLKQRFIKSDQERNRNSIKQQYVITQKGLNYLKSIS</sequence>
<feature type="domain" description="ArnR1-like winged helix-turn-helix" evidence="1">
    <location>
        <begin position="15"/>
        <end position="84"/>
    </location>
</feature>
<dbReference type="Proteomes" id="UP000321532">
    <property type="component" value="Unassembled WGS sequence"/>
</dbReference>